<keyword evidence="4 7" id="KW-0547">Nucleotide-binding</keyword>
<name>A0A6B2L9I5_9EUKA</name>
<dbReference type="SMART" id="SM00220">
    <property type="entry name" value="S_TKc"/>
    <property type="match status" value="1"/>
</dbReference>
<evidence type="ECO:0000256" key="3">
    <source>
        <dbReference type="ARBA" id="ARBA00022679"/>
    </source>
</evidence>
<feature type="domain" description="AGC-kinase C-terminal" evidence="10">
    <location>
        <begin position="252"/>
        <end position="315"/>
    </location>
</feature>
<feature type="binding site" evidence="7">
    <location>
        <position position="27"/>
    </location>
    <ligand>
        <name>ATP</name>
        <dbReference type="ChEBI" id="CHEBI:30616"/>
    </ligand>
</feature>
<keyword evidence="5" id="KW-0418">Kinase</keyword>
<organism evidence="11">
    <name type="scientific">Arcella intermedia</name>
    <dbReference type="NCBI Taxonomy" id="1963864"/>
    <lineage>
        <taxon>Eukaryota</taxon>
        <taxon>Amoebozoa</taxon>
        <taxon>Tubulinea</taxon>
        <taxon>Elardia</taxon>
        <taxon>Arcellinida</taxon>
        <taxon>Sphaerothecina</taxon>
        <taxon>Arcellidae</taxon>
        <taxon>Arcella</taxon>
    </lineage>
</organism>
<dbReference type="PROSITE" id="PS00108">
    <property type="entry name" value="PROTEIN_KINASE_ST"/>
    <property type="match status" value="1"/>
</dbReference>
<proteinExistence type="inferred from homology"/>
<dbReference type="InterPro" id="IPR017441">
    <property type="entry name" value="Protein_kinase_ATP_BS"/>
</dbReference>
<dbReference type="FunFam" id="1.10.510.10:FF:000008">
    <property type="entry name" value="Non-specific serine/threonine protein kinase"/>
    <property type="match status" value="1"/>
</dbReference>
<dbReference type="AlphaFoldDB" id="A0A6B2L9I5"/>
<evidence type="ECO:0000256" key="4">
    <source>
        <dbReference type="ARBA" id="ARBA00022741"/>
    </source>
</evidence>
<evidence type="ECO:0000256" key="7">
    <source>
        <dbReference type="PROSITE-ProRule" id="PRU10141"/>
    </source>
</evidence>
<dbReference type="SMART" id="SM00133">
    <property type="entry name" value="S_TK_X"/>
    <property type="match status" value="1"/>
</dbReference>
<dbReference type="InterPro" id="IPR045270">
    <property type="entry name" value="STKc_AGC"/>
</dbReference>
<dbReference type="Pfam" id="PF00069">
    <property type="entry name" value="Pkinase"/>
    <property type="match status" value="1"/>
</dbReference>
<comment type="similarity">
    <text evidence="8">Belongs to the protein kinase superfamily.</text>
</comment>
<dbReference type="Gene3D" id="3.30.200.20">
    <property type="entry name" value="Phosphorylase Kinase, domain 1"/>
    <property type="match status" value="1"/>
</dbReference>
<dbReference type="PANTHER" id="PTHR24351">
    <property type="entry name" value="RIBOSOMAL PROTEIN S6 KINASE"/>
    <property type="match status" value="1"/>
</dbReference>
<keyword evidence="3" id="KW-0808">Transferase</keyword>
<evidence type="ECO:0000313" key="11">
    <source>
        <dbReference type="EMBL" id="NDV33575.1"/>
    </source>
</evidence>
<dbReference type="InterPro" id="IPR011009">
    <property type="entry name" value="Kinase-like_dom_sf"/>
</dbReference>
<sequence length="315" mass="36610">MTVIGQGSFGKVVQARYKATGDIYAMKVLEKKNIVERGEVEHTRTEKSILMKVDHPFLLRLHFSFQTADKLYLVMDFINGGELFYHIQNDHRFSNERACFYTAEICLAMSYLHTLGIVYRDLKPENILLDMKGHVKICDFGLSKEGLVTNERTKTFCGTPEYLAPEVLEGKYYNKSVDWWSVGTLIFEMLTGLPPFYSEDVQKMYNMKMTAELAFPDYIEDDAKDLIQKFLDRNPEKRLQDIEEIKKHPWFSEINWEQLYHKELTPPFVPDVTKESTELIDESFTGMDIRETIGESAAPQVKPDQFEGFTYVPKT</sequence>
<dbReference type="PROSITE" id="PS00107">
    <property type="entry name" value="PROTEIN_KINASE_ATP"/>
    <property type="match status" value="1"/>
</dbReference>
<dbReference type="InterPro" id="IPR000961">
    <property type="entry name" value="AGC-kinase_C"/>
</dbReference>
<dbReference type="InterPro" id="IPR008271">
    <property type="entry name" value="Ser/Thr_kinase_AS"/>
</dbReference>
<feature type="domain" description="Protein kinase" evidence="9">
    <location>
        <begin position="1"/>
        <end position="251"/>
    </location>
</feature>
<dbReference type="SUPFAM" id="SSF56112">
    <property type="entry name" value="Protein kinase-like (PK-like)"/>
    <property type="match status" value="1"/>
</dbReference>
<evidence type="ECO:0000259" key="10">
    <source>
        <dbReference type="PROSITE" id="PS51285"/>
    </source>
</evidence>
<dbReference type="GO" id="GO:0004674">
    <property type="term" value="F:protein serine/threonine kinase activity"/>
    <property type="evidence" value="ECO:0007669"/>
    <property type="project" value="UniProtKB-KW"/>
</dbReference>
<dbReference type="PROSITE" id="PS51285">
    <property type="entry name" value="AGC_KINASE_CTER"/>
    <property type="match status" value="1"/>
</dbReference>
<dbReference type="GO" id="GO:0005524">
    <property type="term" value="F:ATP binding"/>
    <property type="evidence" value="ECO:0007669"/>
    <property type="project" value="UniProtKB-UniRule"/>
</dbReference>
<accession>A0A6B2L9I5</accession>
<evidence type="ECO:0000256" key="5">
    <source>
        <dbReference type="ARBA" id="ARBA00022777"/>
    </source>
</evidence>
<keyword evidence="2" id="KW-0597">Phosphoprotein</keyword>
<keyword evidence="1 8" id="KW-0723">Serine/threonine-protein kinase</keyword>
<evidence type="ECO:0008006" key="12">
    <source>
        <dbReference type="Google" id="ProtNLM"/>
    </source>
</evidence>
<reference evidence="11" key="1">
    <citation type="journal article" date="2020" name="J. Eukaryot. Microbiol.">
        <title>De novo Sequencing, Assembly and Annotation of the Transcriptome for the Free-Living Testate Amoeba Arcella intermedia.</title>
        <authorList>
            <person name="Ribeiro G.M."/>
            <person name="Porfirio-Sousa A.L."/>
            <person name="Maurer-Alcala X.X."/>
            <person name="Katz L.A."/>
            <person name="Lahr D.J.G."/>
        </authorList>
    </citation>
    <scope>NUCLEOTIDE SEQUENCE</scope>
</reference>
<dbReference type="InterPro" id="IPR000719">
    <property type="entry name" value="Prot_kinase_dom"/>
</dbReference>
<keyword evidence="6 7" id="KW-0067">ATP-binding</keyword>
<evidence type="ECO:0000256" key="2">
    <source>
        <dbReference type="ARBA" id="ARBA00022553"/>
    </source>
</evidence>
<dbReference type="PROSITE" id="PS50011">
    <property type="entry name" value="PROTEIN_KINASE_DOM"/>
    <property type="match status" value="1"/>
</dbReference>
<evidence type="ECO:0000256" key="8">
    <source>
        <dbReference type="RuleBase" id="RU000304"/>
    </source>
</evidence>
<protein>
    <recommendedName>
        <fullName evidence="12">Protein kinase domain-containing protein</fullName>
    </recommendedName>
</protein>
<evidence type="ECO:0000259" key="9">
    <source>
        <dbReference type="PROSITE" id="PS50011"/>
    </source>
</evidence>
<dbReference type="Gene3D" id="1.10.510.10">
    <property type="entry name" value="Transferase(Phosphotransferase) domain 1"/>
    <property type="match status" value="1"/>
</dbReference>
<dbReference type="FunFam" id="3.30.200.20:FF:000103">
    <property type="entry name" value="Protein kinase C"/>
    <property type="match status" value="1"/>
</dbReference>
<dbReference type="CDD" id="cd05123">
    <property type="entry name" value="STKc_AGC"/>
    <property type="match status" value="1"/>
</dbReference>
<dbReference type="EMBL" id="GIBP01004606">
    <property type="protein sequence ID" value="NDV33575.1"/>
    <property type="molecule type" value="Transcribed_RNA"/>
</dbReference>
<evidence type="ECO:0000256" key="6">
    <source>
        <dbReference type="ARBA" id="ARBA00022840"/>
    </source>
</evidence>
<evidence type="ECO:0000256" key="1">
    <source>
        <dbReference type="ARBA" id="ARBA00022527"/>
    </source>
</evidence>